<reference evidence="2 3" key="1">
    <citation type="submission" date="2024-10" db="EMBL/GenBank/DDBJ databases">
        <title>The Natural Products Discovery Center: Release of the First 8490 Sequenced Strains for Exploring Actinobacteria Biosynthetic Diversity.</title>
        <authorList>
            <person name="Kalkreuter E."/>
            <person name="Kautsar S.A."/>
            <person name="Yang D."/>
            <person name="Bader C.D."/>
            <person name="Teijaro C.N."/>
            <person name="Fluegel L."/>
            <person name="Davis C.M."/>
            <person name="Simpson J.R."/>
            <person name="Lauterbach L."/>
            <person name="Steele A.D."/>
            <person name="Gui C."/>
            <person name="Meng S."/>
            <person name="Li G."/>
            <person name="Viehrig K."/>
            <person name="Ye F."/>
            <person name="Su P."/>
            <person name="Kiefer A.F."/>
            <person name="Nichols A."/>
            <person name="Cepeda A.J."/>
            <person name="Yan W."/>
            <person name="Fan B."/>
            <person name="Jiang Y."/>
            <person name="Adhikari A."/>
            <person name="Zheng C.-J."/>
            <person name="Schuster L."/>
            <person name="Cowan T.M."/>
            <person name="Smanski M.J."/>
            <person name="Chevrette M.G."/>
            <person name="De Carvalho L.P.S."/>
            <person name="Shen B."/>
        </authorList>
    </citation>
    <scope>NUCLEOTIDE SEQUENCE [LARGE SCALE GENOMIC DNA]</scope>
    <source>
        <strain evidence="2 3">NPDC002173</strain>
    </source>
</reference>
<feature type="transmembrane region" description="Helical" evidence="1">
    <location>
        <begin position="128"/>
        <end position="148"/>
    </location>
</feature>
<comment type="caution">
    <text evidence="2">The sequence shown here is derived from an EMBL/GenBank/DDBJ whole genome shotgun (WGS) entry which is preliminary data.</text>
</comment>
<protein>
    <submittedName>
        <fullName evidence="2">Uncharacterized protein</fullName>
    </submittedName>
</protein>
<evidence type="ECO:0000313" key="3">
    <source>
        <dbReference type="Proteomes" id="UP001602013"/>
    </source>
</evidence>
<keyword evidence="1" id="KW-0812">Transmembrane</keyword>
<name>A0ABW6SPV1_9ACTN</name>
<keyword evidence="3" id="KW-1185">Reference proteome</keyword>
<feature type="transmembrane region" description="Helical" evidence="1">
    <location>
        <begin position="56"/>
        <end position="79"/>
    </location>
</feature>
<feature type="transmembrane region" description="Helical" evidence="1">
    <location>
        <begin position="160"/>
        <end position="180"/>
    </location>
</feature>
<feature type="transmembrane region" description="Helical" evidence="1">
    <location>
        <begin position="88"/>
        <end position="108"/>
    </location>
</feature>
<keyword evidence="1" id="KW-1133">Transmembrane helix</keyword>
<evidence type="ECO:0000313" key="2">
    <source>
        <dbReference type="EMBL" id="MFF3666995.1"/>
    </source>
</evidence>
<evidence type="ECO:0000256" key="1">
    <source>
        <dbReference type="SAM" id="Phobius"/>
    </source>
</evidence>
<dbReference type="RefSeq" id="WP_387411777.1">
    <property type="nucleotide sequence ID" value="NZ_JBIASD010000009.1"/>
</dbReference>
<sequence length="508" mass="55626">MWRSRGFRLCTVATVMALLPLALWVLPESVLSTISFMVGDPLTCPAFEFQTEVYWPSTAAALLRWNFLAVPLAFTLWLVTRGGRPSRVAARVVSAYVLLPALLEPALIAYDLFTVGAGCWEVWRPTAVWNLSMSAYWTVCAVLILLAVRPARPASPRLIRLRRTAGAVVACCLLLGLIGVDQGPDIRFTGAGVAARFMGEVEGSRDTARDGDRDATEQVCDQWIDEHRSYGDTAPGDRERAFLCLASAAGGFASRLAKLPDREKLVAGRALCGVAGRPTTEPRVRTVLDEAGADDWNYMVMRVLVFLCPDAVARTWPGLTLSEADPQRQNEEYQAVMTSHCADPARRLRGVRQATTALFVGEGGGYFVEDGDFQGEEEPSYALDKAAEAILWDLSAHRVSVTTAVENSSVCLTVKVLRRAPRVRLAGWEAVVETGITSPSGKLGLTSWEEGDPLPDLAVSGPGRYRVRIYVRDQKEAIMSVSELPVEEHLVIVYPGKSRKTVYHASKR</sequence>
<dbReference type="Proteomes" id="UP001602013">
    <property type="component" value="Unassembled WGS sequence"/>
</dbReference>
<keyword evidence="1" id="KW-0472">Membrane</keyword>
<gene>
    <name evidence="2" type="ORF">ACFYXI_15460</name>
</gene>
<accession>A0ABW6SPV1</accession>
<proteinExistence type="predicted"/>
<dbReference type="EMBL" id="JBIASD010000009">
    <property type="protein sequence ID" value="MFF3666995.1"/>
    <property type="molecule type" value="Genomic_DNA"/>
</dbReference>
<organism evidence="2 3">
    <name type="scientific">Microtetraspora malaysiensis</name>
    <dbReference type="NCBI Taxonomy" id="161358"/>
    <lineage>
        <taxon>Bacteria</taxon>
        <taxon>Bacillati</taxon>
        <taxon>Actinomycetota</taxon>
        <taxon>Actinomycetes</taxon>
        <taxon>Streptosporangiales</taxon>
        <taxon>Streptosporangiaceae</taxon>
        <taxon>Microtetraspora</taxon>
    </lineage>
</organism>